<evidence type="ECO:0000256" key="1">
    <source>
        <dbReference type="ARBA" id="ARBA00007198"/>
    </source>
</evidence>
<protein>
    <recommendedName>
        <fullName evidence="4">Arsenate reductase</fullName>
        <ecNumber evidence="4">1.20.4.1</ecNumber>
    </recommendedName>
</protein>
<dbReference type="PANTHER" id="PTHR30041:SF4">
    <property type="entry name" value="ARSENATE REDUCTASE"/>
    <property type="match status" value="1"/>
</dbReference>
<dbReference type="InterPro" id="IPR036249">
    <property type="entry name" value="Thioredoxin-like_sf"/>
</dbReference>
<dbReference type="PANTHER" id="PTHR30041">
    <property type="entry name" value="ARSENATE REDUCTASE"/>
    <property type="match status" value="1"/>
</dbReference>
<proteinExistence type="inferred from homology"/>
<dbReference type="NCBIfam" id="TIGR00014">
    <property type="entry name" value="arsC"/>
    <property type="match status" value="1"/>
</dbReference>
<comment type="similarity">
    <text evidence="1 3 4">Belongs to the ArsC family.</text>
</comment>
<dbReference type="Pfam" id="PF03960">
    <property type="entry name" value="ArsC"/>
    <property type="match status" value="1"/>
</dbReference>
<sequence length="121" mass="13653">MITIYHNPRCSKSRAALALTEQFAAARQLPLNVVDYQKTPLTLAQLHTLQQQLGQPVRAMVRDGEDDYAALQLEQADDATLLQAVATHPKLLQRPIVVYHQRAQIGRPPEALHQLLRQELD</sequence>
<keyword evidence="2 4" id="KW-0560">Oxidoreductase</keyword>
<dbReference type="InterPro" id="IPR006659">
    <property type="entry name" value="Arsenate_reductase"/>
</dbReference>
<dbReference type="EC" id="1.20.4.1" evidence="4"/>
<gene>
    <name evidence="5" type="primary">arsC</name>
    <name evidence="5" type="ORF">ACFOFO_24965</name>
</gene>
<dbReference type="GO" id="GO:0008794">
    <property type="term" value="F:arsenate reductase (glutaredoxin) activity"/>
    <property type="evidence" value="ECO:0007669"/>
    <property type="project" value="UniProtKB-EC"/>
</dbReference>
<evidence type="ECO:0000313" key="5">
    <source>
        <dbReference type="EMBL" id="MFC3111162.1"/>
    </source>
</evidence>
<evidence type="ECO:0000256" key="2">
    <source>
        <dbReference type="ARBA" id="ARBA00023002"/>
    </source>
</evidence>
<reference evidence="6" key="1">
    <citation type="journal article" date="2019" name="Int. J. Syst. Evol. Microbiol.">
        <title>The Global Catalogue of Microorganisms (GCM) 10K type strain sequencing project: providing services to taxonomists for standard genome sequencing and annotation.</title>
        <authorList>
            <consortium name="The Broad Institute Genomics Platform"/>
            <consortium name="The Broad Institute Genome Sequencing Center for Infectious Disease"/>
            <person name="Wu L."/>
            <person name="Ma J."/>
        </authorList>
    </citation>
    <scope>NUCLEOTIDE SEQUENCE [LARGE SCALE GENOMIC DNA]</scope>
    <source>
        <strain evidence="6">KCTC 42986</strain>
    </source>
</reference>
<comment type="caution">
    <text evidence="5">The sequence shown here is derived from an EMBL/GenBank/DDBJ whole genome shotgun (WGS) entry which is preliminary data.</text>
</comment>
<dbReference type="Proteomes" id="UP001595530">
    <property type="component" value="Unassembled WGS sequence"/>
</dbReference>
<accession>A0ABV7FBP9</accession>
<dbReference type="InterPro" id="IPR006660">
    <property type="entry name" value="Arsenate_reductase-like"/>
</dbReference>
<dbReference type="Gene3D" id="3.40.30.10">
    <property type="entry name" value="Glutaredoxin"/>
    <property type="match status" value="1"/>
</dbReference>
<dbReference type="SUPFAM" id="SSF52833">
    <property type="entry name" value="Thioredoxin-like"/>
    <property type="match status" value="1"/>
</dbReference>
<evidence type="ECO:0000313" key="6">
    <source>
        <dbReference type="Proteomes" id="UP001595530"/>
    </source>
</evidence>
<comment type="catalytic activity">
    <reaction evidence="4">
        <text>[glutaredoxin]-dithiol + arsenate + glutathione + H(+) = glutathionyl-S-S-[glutaredoxin] + arsenite + H2O</text>
        <dbReference type="Rhea" id="RHEA:22016"/>
        <dbReference type="Rhea" id="RHEA-COMP:10729"/>
        <dbReference type="Rhea" id="RHEA-COMP:17668"/>
        <dbReference type="ChEBI" id="CHEBI:15377"/>
        <dbReference type="ChEBI" id="CHEBI:15378"/>
        <dbReference type="ChEBI" id="CHEBI:29242"/>
        <dbReference type="ChEBI" id="CHEBI:29950"/>
        <dbReference type="ChEBI" id="CHEBI:48597"/>
        <dbReference type="ChEBI" id="CHEBI:57925"/>
        <dbReference type="ChEBI" id="CHEBI:146199"/>
        <dbReference type="EC" id="1.20.4.1"/>
    </reaction>
</comment>
<keyword evidence="6" id="KW-1185">Reference proteome</keyword>
<organism evidence="5 6">
    <name type="scientific">Undibacterium arcticum</name>
    <dbReference type="NCBI Taxonomy" id="1762892"/>
    <lineage>
        <taxon>Bacteria</taxon>
        <taxon>Pseudomonadati</taxon>
        <taxon>Pseudomonadota</taxon>
        <taxon>Betaproteobacteria</taxon>
        <taxon>Burkholderiales</taxon>
        <taxon>Oxalobacteraceae</taxon>
        <taxon>Undibacterium</taxon>
    </lineage>
</organism>
<dbReference type="CDD" id="cd03034">
    <property type="entry name" value="ArsC_ArsC"/>
    <property type="match status" value="1"/>
</dbReference>
<dbReference type="RefSeq" id="WP_390327462.1">
    <property type="nucleotide sequence ID" value="NZ_JBHRTP010000102.1"/>
</dbReference>
<name>A0ABV7FBP9_9BURK</name>
<dbReference type="PROSITE" id="PS51353">
    <property type="entry name" value="ARSC"/>
    <property type="match status" value="1"/>
</dbReference>
<evidence type="ECO:0000256" key="3">
    <source>
        <dbReference type="PROSITE-ProRule" id="PRU01282"/>
    </source>
</evidence>
<dbReference type="EMBL" id="JBHRTP010000102">
    <property type="protein sequence ID" value="MFC3111162.1"/>
    <property type="molecule type" value="Genomic_DNA"/>
</dbReference>
<evidence type="ECO:0000256" key="4">
    <source>
        <dbReference type="RuleBase" id="RU362029"/>
    </source>
</evidence>